<comment type="caution">
    <text evidence="3">The sequence shown here is derived from an EMBL/GenBank/DDBJ whole genome shotgun (WGS) entry which is preliminary data.</text>
</comment>
<organism evidence="3 4">
    <name type="scientific">Goodea atripinnis</name>
    <dbReference type="NCBI Taxonomy" id="208336"/>
    <lineage>
        <taxon>Eukaryota</taxon>
        <taxon>Metazoa</taxon>
        <taxon>Chordata</taxon>
        <taxon>Craniata</taxon>
        <taxon>Vertebrata</taxon>
        <taxon>Euteleostomi</taxon>
        <taxon>Actinopterygii</taxon>
        <taxon>Neopterygii</taxon>
        <taxon>Teleostei</taxon>
        <taxon>Neoteleostei</taxon>
        <taxon>Acanthomorphata</taxon>
        <taxon>Ovalentaria</taxon>
        <taxon>Atherinomorphae</taxon>
        <taxon>Cyprinodontiformes</taxon>
        <taxon>Goodeidae</taxon>
        <taxon>Goodea</taxon>
    </lineage>
</organism>
<dbReference type="EMBL" id="JAHRIO010031235">
    <property type="protein sequence ID" value="MEQ2168592.1"/>
    <property type="molecule type" value="Genomic_DNA"/>
</dbReference>
<evidence type="ECO:0000256" key="1">
    <source>
        <dbReference type="SAM" id="MobiDB-lite"/>
    </source>
</evidence>
<sequence>VCYEEMVTVTPENTHIVARMINSDHWIGLRKYINYNGTYNDTTEPDNSTSISPNISDTPWTLWANGDPLVFQNWYPGYPVFKSPLPKIDCCSCSCTCPTPIRTTTNPPTVSSVTSQKNGNPTGPNTSTVIYDNMTDFTSLLEFGNVTTDTMNLTKKANVTQSWKSTAVLNVHATDSSWTTTPQLPIVSTCERSPMLPPVIPENNKNYIENSCVVILSFGPWVEKATCIFQFIIFTVFLLSDRFMGRVNVSHITSSSVSLQWDRGPGDLSHYRLQVAAADWNLTVELHSLNFELNNLTAGTRYNIQVFPVKCKRDLNPQNSSFYTSKFPIIKVDRSDML</sequence>
<dbReference type="SUPFAM" id="SSF49265">
    <property type="entry name" value="Fibronectin type III"/>
    <property type="match status" value="1"/>
</dbReference>
<evidence type="ECO:0000259" key="2">
    <source>
        <dbReference type="PROSITE" id="PS50853"/>
    </source>
</evidence>
<keyword evidence="4" id="KW-1185">Reference proteome</keyword>
<dbReference type="InterPro" id="IPR013783">
    <property type="entry name" value="Ig-like_fold"/>
</dbReference>
<evidence type="ECO:0000313" key="4">
    <source>
        <dbReference type="Proteomes" id="UP001476798"/>
    </source>
</evidence>
<gene>
    <name evidence="3" type="ORF">GOODEAATRI_016293</name>
</gene>
<proteinExistence type="predicted"/>
<dbReference type="Pfam" id="PF00041">
    <property type="entry name" value="fn3"/>
    <property type="match status" value="1"/>
</dbReference>
<reference evidence="3 4" key="1">
    <citation type="submission" date="2021-06" db="EMBL/GenBank/DDBJ databases">
        <authorList>
            <person name="Palmer J.M."/>
        </authorList>
    </citation>
    <scope>NUCLEOTIDE SEQUENCE [LARGE SCALE GENOMIC DNA]</scope>
    <source>
        <strain evidence="3 4">GA_2019</strain>
        <tissue evidence="3">Muscle</tissue>
    </source>
</reference>
<evidence type="ECO:0000313" key="3">
    <source>
        <dbReference type="EMBL" id="MEQ2168592.1"/>
    </source>
</evidence>
<protein>
    <recommendedName>
        <fullName evidence="2">Fibronectin type-III domain-containing protein</fullName>
    </recommendedName>
</protein>
<accession>A0ABV0NB21</accession>
<feature type="domain" description="Fibronectin type-III" evidence="2">
    <location>
        <begin position="243"/>
        <end position="328"/>
    </location>
</feature>
<dbReference type="Gene3D" id="2.60.40.10">
    <property type="entry name" value="Immunoglobulins"/>
    <property type="match status" value="1"/>
</dbReference>
<dbReference type="Proteomes" id="UP001476798">
    <property type="component" value="Unassembled WGS sequence"/>
</dbReference>
<dbReference type="CDD" id="cd00063">
    <property type="entry name" value="FN3"/>
    <property type="match status" value="1"/>
</dbReference>
<feature type="region of interest" description="Disordered" evidence="1">
    <location>
        <begin position="106"/>
        <end position="125"/>
    </location>
</feature>
<name>A0ABV0NB21_9TELE</name>
<dbReference type="InterPro" id="IPR003961">
    <property type="entry name" value="FN3_dom"/>
</dbReference>
<dbReference type="InterPro" id="IPR036116">
    <property type="entry name" value="FN3_sf"/>
</dbReference>
<feature type="non-terminal residue" evidence="3">
    <location>
        <position position="1"/>
    </location>
</feature>
<feature type="compositionally biased region" description="Polar residues" evidence="1">
    <location>
        <begin position="116"/>
        <end position="125"/>
    </location>
</feature>
<dbReference type="PROSITE" id="PS50853">
    <property type="entry name" value="FN3"/>
    <property type="match status" value="1"/>
</dbReference>
<feature type="compositionally biased region" description="Low complexity" evidence="1">
    <location>
        <begin position="106"/>
        <end position="115"/>
    </location>
</feature>